<accession>A0A3L7AQJ4</accession>
<evidence type="ECO:0000313" key="3">
    <source>
        <dbReference type="Proteomes" id="UP000269692"/>
    </source>
</evidence>
<evidence type="ECO:0000256" key="1">
    <source>
        <dbReference type="SAM" id="MobiDB-lite"/>
    </source>
</evidence>
<evidence type="ECO:0008006" key="4">
    <source>
        <dbReference type="Google" id="ProtNLM"/>
    </source>
</evidence>
<dbReference type="GO" id="GO:0004601">
    <property type="term" value="F:peroxidase activity"/>
    <property type="evidence" value="ECO:0007669"/>
    <property type="project" value="InterPro"/>
</dbReference>
<protein>
    <recommendedName>
        <fullName evidence="4">Heme peroxidase</fullName>
    </recommendedName>
</protein>
<dbReference type="InterPro" id="IPR037120">
    <property type="entry name" value="Haem_peroxidase_sf_animal"/>
</dbReference>
<feature type="compositionally biased region" description="Low complexity" evidence="1">
    <location>
        <begin position="166"/>
        <end position="181"/>
    </location>
</feature>
<dbReference type="SUPFAM" id="SSF48113">
    <property type="entry name" value="Heme-dependent peroxidases"/>
    <property type="match status" value="1"/>
</dbReference>
<dbReference type="EMBL" id="RCTF01000001">
    <property type="protein sequence ID" value="RLP81850.1"/>
    <property type="molecule type" value="Genomic_DNA"/>
</dbReference>
<dbReference type="AlphaFoldDB" id="A0A3L7AQJ4"/>
<reference evidence="2 3" key="1">
    <citation type="submission" date="2018-10" db="EMBL/GenBank/DDBJ databases">
        <title>Xanthobacter tagetidis genome sequencing and assembly.</title>
        <authorList>
            <person name="Maclea K.S."/>
            <person name="Goen A.E."/>
            <person name="Fatima S.A."/>
        </authorList>
    </citation>
    <scope>NUCLEOTIDE SEQUENCE [LARGE SCALE GENOMIC DNA]</scope>
    <source>
        <strain evidence="2 3">ATCC 700314</strain>
    </source>
</reference>
<dbReference type="GO" id="GO:0006979">
    <property type="term" value="P:response to oxidative stress"/>
    <property type="evidence" value="ECO:0007669"/>
    <property type="project" value="InterPro"/>
</dbReference>
<proteinExistence type="predicted"/>
<feature type="region of interest" description="Disordered" evidence="1">
    <location>
        <begin position="166"/>
        <end position="200"/>
    </location>
</feature>
<dbReference type="InterPro" id="IPR010255">
    <property type="entry name" value="Haem_peroxidase_sf"/>
</dbReference>
<evidence type="ECO:0000313" key="2">
    <source>
        <dbReference type="EMBL" id="RLP81850.1"/>
    </source>
</evidence>
<dbReference type="Proteomes" id="UP000269692">
    <property type="component" value="Unassembled WGS sequence"/>
</dbReference>
<name>A0A3L7AQJ4_9HYPH</name>
<organism evidence="2 3">
    <name type="scientific">Xanthobacter tagetidis</name>
    <dbReference type="NCBI Taxonomy" id="60216"/>
    <lineage>
        <taxon>Bacteria</taxon>
        <taxon>Pseudomonadati</taxon>
        <taxon>Pseudomonadota</taxon>
        <taxon>Alphaproteobacteria</taxon>
        <taxon>Hyphomicrobiales</taxon>
        <taxon>Xanthobacteraceae</taxon>
        <taxon>Xanthobacter</taxon>
    </lineage>
</organism>
<comment type="caution">
    <text evidence="2">The sequence shown here is derived from an EMBL/GenBank/DDBJ whole genome shotgun (WGS) entry which is preliminary data.</text>
</comment>
<keyword evidence="3" id="KW-1185">Reference proteome</keyword>
<dbReference type="OrthoDB" id="105077at2"/>
<gene>
    <name evidence="2" type="ORF">D9R14_02350</name>
</gene>
<feature type="compositionally biased region" description="Basic and acidic residues" evidence="1">
    <location>
        <begin position="184"/>
        <end position="200"/>
    </location>
</feature>
<sequence>MTVMTRRETMDRDPLRPTIKDTIGDRVRSLALEAGARPRAQGFGRLFPQLVAPRHRLPEGPRTLDALLDLAETMAEGEEIHREPRRKCAGDGDLPAAYTYLTEFVLNDLVWQRRSAAPPARPSESAPLESLDLLVNRRAGVLELESVYDAPRDPQDVRRMLLGQVAPAPAGQARPPRKGAANDLPRHPRSLDPGRDRIARAGDPRSDAMLVLSQLHVAFLKAHNRLVRDGLGFQEARLALRERYRWMVMNDLLPRLCDPQALEEARGRAGAGSPGAVPAEFAAAFVLAPAMARPSYDYNAGYRNVERGALATRLVLGAAGRGSDALPEHWIIAWEGFLPLEGLAPQRARAINTRIAGAESTASTLARRHLLEGYRLGLPTGQAVAAHLGLTPLAGERLLAALPESQRGAAAPFAQATPLWFYVLAEAGDPEGPAGARLGPVGSRIVAATLYGLLGAQPQAAGAPGRPFDHFTLSDLILLAEEEDLLAL</sequence>
<dbReference type="GO" id="GO:0020037">
    <property type="term" value="F:heme binding"/>
    <property type="evidence" value="ECO:0007669"/>
    <property type="project" value="InterPro"/>
</dbReference>
<dbReference type="Gene3D" id="1.10.640.10">
    <property type="entry name" value="Haem peroxidase domain superfamily, animal type"/>
    <property type="match status" value="1"/>
</dbReference>
<dbReference type="RefSeq" id="WP_121621664.1">
    <property type="nucleotide sequence ID" value="NZ_JACIIW010000004.1"/>
</dbReference>